<name>A0A7S6NY30_9PHYC</name>
<evidence type="ECO:0000313" key="1">
    <source>
        <dbReference type="EMBL" id="QOR60233.1"/>
    </source>
</evidence>
<reference evidence="1" key="1">
    <citation type="submission" date="2019-02" db="EMBL/GenBank/DDBJ databases">
        <authorList>
            <person name="Bachy C."/>
            <person name="Yung C.-M."/>
            <person name="Roux S."/>
            <person name="Sullivan M.B."/>
            <person name="Worden A.Z."/>
        </authorList>
    </citation>
    <scope>NUCLEOTIDE SEQUENCE</scope>
    <source>
        <strain evidence="1">BII-V1</strain>
    </source>
</reference>
<dbReference type="Pfam" id="PF19067">
    <property type="entry name" value="DUF5763"/>
    <property type="match status" value="1"/>
</dbReference>
<dbReference type="EMBL" id="MK522034">
    <property type="protein sequence ID" value="QOR60233.1"/>
    <property type="molecule type" value="Genomic_DNA"/>
</dbReference>
<proteinExistence type="predicted"/>
<accession>A0A7S6NY30</accession>
<organism evidence="1">
    <name type="scientific">Bathycoccus sp. RCC716 virus 1</name>
    <dbReference type="NCBI Taxonomy" id="2530038"/>
    <lineage>
        <taxon>Viruses</taxon>
        <taxon>Varidnaviria</taxon>
        <taxon>Bamfordvirae</taxon>
        <taxon>Nucleocytoviricota</taxon>
        <taxon>Megaviricetes</taxon>
        <taxon>Algavirales</taxon>
        <taxon>Phycodnaviridae</taxon>
        <taxon>Prasinovirus</taxon>
    </lineage>
</organism>
<dbReference type="InterPro" id="IPR043914">
    <property type="entry name" value="DUF5763"/>
</dbReference>
<sequence length="136" mass="15541">MSRKQKKHDLIDDFRPIIQKHKEEDNYLSRLDMCMIISKELGISLKVLCNLIPNELSSKFCKGFKKDGTPCTARSKFNGMCGSHIDQPQLMSPIEMTPKNNEGIRHTHSLTECIFKPGCPACETSRKSFRELRGLL</sequence>
<protein>
    <submittedName>
        <fullName evidence="1">Uncharacterized protein</fullName>
    </submittedName>
</protein>